<accession>A0A7C1NSI5</accession>
<sequence length="596" mass="66876">MSLFVDLLEKGISPEVALPIAMSAGIGIGVTEVFQLKIFGAGFKKVFAKAIATKTAQNALIQAATFWAKSTGLELSQEVIQEGIQMMAKWLAGSIEDNPNVLPTKEEFVANMAALLKASPAIAVISAPAGLGRGINVKAAQRQAIKDVNEKLIRKQQEAEEARQEEELKFRLETGRTSLVTEREVEGVKPDIDKKIKEVERTETDRRTAERRKFDLLEFKGRDAIIDAIINIDDPELLPDNTIDFIIRNEEEFSPALVEFAEKKGIPKDKSPIEVGKIVNKRREERRQEERRREEFAKTVQVRKAITGEGIKELSQFQKDALRDIQKEKHRGAELEFEGDTDKIKAITKTIKRKDIPARITHLKDEVKGIDKDLDNILKKVAKEDKPSNVAILHRDTLKLLDKRALLAEEITALQILGAKTDFDLGTKKVTLRANEVIALQEKALKERIAGIEKGMRLQKKITEKDIKALQKEFASFIVKSEVDPEVKVSLLRDIANIQTEKQLIKALPKIKERVDKALDKTLKRLLIDNIKDLTKPSKLAKVSSEFKPQIEAILAPFSITKPTKATVAKTVWAAKTLRENAGNQITPEELSVLER</sequence>
<evidence type="ECO:0000256" key="1">
    <source>
        <dbReference type="SAM" id="Coils"/>
    </source>
</evidence>
<organism evidence="2">
    <name type="scientific">candidate division CPR3 bacterium</name>
    <dbReference type="NCBI Taxonomy" id="2268181"/>
    <lineage>
        <taxon>Bacteria</taxon>
        <taxon>Bacteria division CPR3</taxon>
    </lineage>
</organism>
<keyword evidence="1" id="KW-0175">Coiled coil</keyword>
<name>A0A7C1NSI5_UNCC3</name>
<dbReference type="AlphaFoldDB" id="A0A7C1NSI5"/>
<comment type="caution">
    <text evidence="2">The sequence shown here is derived from an EMBL/GenBank/DDBJ whole genome shotgun (WGS) entry which is preliminary data.</text>
</comment>
<feature type="non-terminal residue" evidence="2">
    <location>
        <position position="596"/>
    </location>
</feature>
<dbReference type="EMBL" id="DRHL01000063">
    <property type="protein sequence ID" value="HEB13565.1"/>
    <property type="molecule type" value="Genomic_DNA"/>
</dbReference>
<evidence type="ECO:0000313" key="2">
    <source>
        <dbReference type="EMBL" id="HEB13565.1"/>
    </source>
</evidence>
<gene>
    <name evidence="2" type="ORF">ENI13_01140</name>
</gene>
<proteinExistence type="predicted"/>
<protein>
    <submittedName>
        <fullName evidence="2">Uncharacterized protein</fullName>
    </submittedName>
</protein>
<feature type="coiled-coil region" evidence="1">
    <location>
        <begin position="138"/>
        <end position="212"/>
    </location>
</feature>
<reference evidence="2" key="1">
    <citation type="journal article" date="2020" name="mSystems">
        <title>Genome- and Community-Level Interaction Insights into Carbon Utilization and Element Cycling Functions of Hydrothermarchaeota in Hydrothermal Sediment.</title>
        <authorList>
            <person name="Zhou Z."/>
            <person name="Liu Y."/>
            <person name="Xu W."/>
            <person name="Pan J."/>
            <person name="Luo Z.H."/>
            <person name="Li M."/>
        </authorList>
    </citation>
    <scope>NUCLEOTIDE SEQUENCE [LARGE SCALE GENOMIC DNA]</scope>
    <source>
        <strain evidence="2">HyVt-369</strain>
    </source>
</reference>
<dbReference type="Proteomes" id="UP000885695">
    <property type="component" value="Unassembled WGS sequence"/>
</dbReference>